<protein>
    <recommendedName>
        <fullName evidence="2">Alpha-1,2-fucosyltransferase</fullName>
    </recommendedName>
</protein>
<organism evidence="1">
    <name type="scientific">Candidatus Kentrum sp. TUN</name>
    <dbReference type="NCBI Taxonomy" id="2126343"/>
    <lineage>
        <taxon>Bacteria</taxon>
        <taxon>Pseudomonadati</taxon>
        <taxon>Pseudomonadota</taxon>
        <taxon>Gammaproteobacteria</taxon>
        <taxon>Candidatus Kentrum</taxon>
    </lineage>
</organism>
<name>A0A451A6J7_9GAMM</name>
<accession>A0A451A6J7</accession>
<evidence type="ECO:0008006" key="2">
    <source>
        <dbReference type="Google" id="ProtNLM"/>
    </source>
</evidence>
<gene>
    <name evidence="1" type="ORF">BECKTUN1418D_GA0071000_115611</name>
</gene>
<reference evidence="1" key="1">
    <citation type="submission" date="2019-02" db="EMBL/GenBank/DDBJ databases">
        <authorList>
            <person name="Gruber-Vodicka R. H."/>
            <person name="Seah K. B. B."/>
        </authorList>
    </citation>
    <scope>NUCLEOTIDE SEQUENCE</scope>
    <source>
        <strain evidence="1">BECK_BY1</strain>
    </source>
</reference>
<evidence type="ECO:0000313" key="1">
    <source>
        <dbReference type="EMBL" id="VFK61650.1"/>
    </source>
</evidence>
<proteinExistence type="predicted"/>
<dbReference type="AlphaFoldDB" id="A0A451A6J7"/>
<sequence>MIITQLIGGLGNQMFQYAAGRALSLRRGVPLAIDRRAFDDYKLRNYGLHRFALQTTDADPKSLPPLSRKKRISRLLRRFGLGSYRQVFRERAFKFYPEVLDLPDGTYLEGYWQSERYFLDASAVIRQDFAFRNLPSSRAALIFG</sequence>
<dbReference type="EMBL" id="CAADFX010000156">
    <property type="protein sequence ID" value="VFK61650.1"/>
    <property type="molecule type" value="Genomic_DNA"/>
</dbReference>